<keyword evidence="2" id="KW-0812">Transmembrane</keyword>
<dbReference type="EMBL" id="BA000030">
    <property type="protein sequence ID" value="BAC72244.1"/>
    <property type="molecule type" value="Genomic_DNA"/>
</dbReference>
<organism evidence="4 5">
    <name type="scientific">Streptomyces avermitilis (strain ATCC 31267 / DSM 46492 / JCM 5070 / NBRC 14893 / NCIMB 12804 / NRRL 8165 / MA-4680)</name>
    <dbReference type="NCBI Taxonomy" id="227882"/>
    <lineage>
        <taxon>Bacteria</taxon>
        <taxon>Bacillati</taxon>
        <taxon>Actinomycetota</taxon>
        <taxon>Actinomycetes</taxon>
        <taxon>Kitasatosporales</taxon>
        <taxon>Streptomycetaceae</taxon>
        <taxon>Streptomyces</taxon>
    </lineage>
</organism>
<dbReference type="HOGENOM" id="CLU_025057_0_1_11"/>
<dbReference type="Proteomes" id="UP000000428">
    <property type="component" value="Chromosome"/>
</dbReference>
<evidence type="ECO:0000256" key="1">
    <source>
        <dbReference type="SAM" id="MobiDB-lite"/>
    </source>
</evidence>
<feature type="region of interest" description="Disordered" evidence="1">
    <location>
        <begin position="1"/>
        <end position="38"/>
    </location>
</feature>
<feature type="compositionally biased region" description="Basic and acidic residues" evidence="1">
    <location>
        <begin position="1"/>
        <end position="32"/>
    </location>
</feature>
<dbReference type="AlphaFoldDB" id="Q82ET1"/>
<reference evidence="4 5" key="2">
    <citation type="journal article" date="2003" name="Nat. Biotechnol.">
        <title>Complete genome sequence and comparative analysis of the industrial microorganism Streptomyces avermitilis.</title>
        <authorList>
            <person name="Ikeda H."/>
            <person name="Ishikawa J."/>
            <person name="Hanamoto A."/>
            <person name="Shinose M."/>
            <person name="Kikuchi H."/>
            <person name="Shiba T."/>
            <person name="Sakaki Y."/>
            <person name="Hattori M."/>
            <person name="Omura S."/>
        </authorList>
    </citation>
    <scope>NUCLEOTIDE SEQUENCE [LARGE SCALE GENOMIC DNA]</scope>
    <source>
        <strain evidence="5">ATCC 31267 / DSM 46492 / JCM 5070 / NBRC 14893 / NCIMB 12804 / NRRL 8165 / MA-4680</strain>
    </source>
</reference>
<keyword evidence="2" id="KW-0472">Membrane</keyword>
<reference evidence="4 5" key="1">
    <citation type="journal article" date="2001" name="Proc. Natl. Acad. Sci. U.S.A.">
        <title>Genome sequence of an industrial microorganism Streptomyces avermitilis: deducing the ability of producing secondary metabolites.</title>
        <authorList>
            <person name="Omura S."/>
            <person name="Ikeda H."/>
            <person name="Ishikawa J."/>
            <person name="Hanamoto A."/>
            <person name="Takahashi C."/>
            <person name="Shinose M."/>
            <person name="Takahashi Y."/>
            <person name="Horikawa H."/>
            <person name="Nakazawa H."/>
            <person name="Osonoe T."/>
            <person name="Kikuchi H."/>
            <person name="Shiba T."/>
            <person name="Sakaki Y."/>
            <person name="Hattori M."/>
        </authorList>
    </citation>
    <scope>NUCLEOTIDE SEQUENCE [LARGE SCALE GENOMIC DNA]</scope>
    <source>
        <strain evidence="5">ATCC 31267 / DSM 46492 / JCM 5070 / NBRC 14893 / NCIMB 12804 / NRRL 8165 / MA-4680</strain>
    </source>
</reference>
<evidence type="ECO:0000259" key="3">
    <source>
        <dbReference type="Pfam" id="PF06259"/>
    </source>
</evidence>
<dbReference type="Gene3D" id="3.40.50.1820">
    <property type="entry name" value="alpha/beta hydrolase"/>
    <property type="match status" value="1"/>
</dbReference>
<sequence length="363" mass="37784">MRDGGRGGIRVRDRGRGGVRDRGRRGVRDRGRGRSSGRGFGRLRRTLLAVLIAGAVVVPVSAAAAHPEIPAPAPATLAPVTAATLEATYAANRANAAEASRMAGAHGDHARAAADRSMAAPSRDFLTFDGRGRGRAVEVFGDLATADRVAVLVPGSDTTLDTYGRFRAGALALHQRTGPRTAVIAWLGYETPRTISTIALTATRAKEAAPQLRGLISELRDLHELSENRGLNPSSHPAPHISLLCHSYGTVVCARAAGDLDVDDIALLGSPGTGADSAAALHTPARVWASRGADDWVEDVPHTHADLFGTTVGFGTDPVSPSFGAHVFAAGDGGHSDYFRPGSVSLDNLARIVLGDTSEVTRA</sequence>
<reference evidence="4 5" key="3">
    <citation type="journal article" date="2014" name="J. Ind. Microbiol. Biotechnol.">
        <title>Genome mining of the Streptomyces avermitilis genome and development of genome-minimized hosts for heterologous expression of biosynthetic gene clusters.</title>
        <authorList>
            <person name="Ikeda H."/>
            <person name="Shin-ya K."/>
            <person name="Omura S."/>
        </authorList>
    </citation>
    <scope>NUCLEOTIDE SEQUENCE [LARGE SCALE GENOMIC DNA]</scope>
    <source>
        <strain evidence="5">ATCC 31267 / DSM 46492 / JCM 5070 / NBRC 14893 / NCIMB 12804 / NRRL 8165 / MA-4680</strain>
    </source>
</reference>
<keyword evidence="5" id="KW-1185">Reference proteome</keyword>
<evidence type="ECO:0000313" key="4">
    <source>
        <dbReference type="EMBL" id="BAC72244.1"/>
    </source>
</evidence>
<keyword evidence="2" id="KW-1133">Transmembrane helix</keyword>
<dbReference type="InterPro" id="IPR029058">
    <property type="entry name" value="AB_hydrolase_fold"/>
</dbReference>
<name>Q82ET1_STRAW</name>
<accession>Q82ET1</accession>
<dbReference type="ESTHER" id="straw-q82et1">
    <property type="family name" value="Duf_1023"/>
</dbReference>
<protein>
    <submittedName>
        <fullName evidence="4">Membrane protein</fullName>
    </submittedName>
</protein>
<feature type="transmembrane region" description="Helical" evidence="2">
    <location>
        <begin position="46"/>
        <end position="65"/>
    </location>
</feature>
<evidence type="ECO:0000256" key="2">
    <source>
        <dbReference type="SAM" id="Phobius"/>
    </source>
</evidence>
<gene>
    <name evidence="4" type="ORF">SAVERM_4532</name>
</gene>
<evidence type="ECO:0000313" key="5">
    <source>
        <dbReference type="Proteomes" id="UP000000428"/>
    </source>
</evidence>
<proteinExistence type="predicted"/>
<dbReference type="KEGG" id="sma:SAVERM_4532"/>
<feature type="domain" description="DUF1023" evidence="3">
    <location>
        <begin position="129"/>
        <end position="303"/>
    </location>
</feature>
<dbReference type="Pfam" id="PF06259">
    <property type="entry name" value="Abhydrolase_8"/>
    <property type="match status" value="1"/>
</dbReference>
<dbReference type="eggNOG" id="COG1210">
    <property type="taxonomic scope" value="Bacteria"/>
</dbReference>
<dbReference type="SUPFAM" id="SSF53474">
    <property type="entry name" value="alpha/beta-Hydrolases"/>
    <property type="match status" value="1"/>
</dbReference>
<dbReference type="InterPro" id="IPR010427">
    <property type="entry name" value="DUF1023"/>
</dbReference>